<evidence type="ECO:0000256" key="2">
    <source>
        <dbReference type="ARBA" id="ARBA00022714"/>
    </source>
</evidence>
<dbReference type="SUPFAM" id="SSF50022">
    <property type="entry name" value="ISP domain"/>
    <property type="match status" value="1"/>
</dbReference>
<evidence type="ECO:0000256" key="1">
    <source>
        <dbReference type="ARBA" id="ARBA00001962"/>
    </source>
</evidence>
<protein>
    <submittedName>
        <fullName evidence="10">Phenylpropionate dioxygenase, large terminal subunit</fullName>
    </submittedName>
</protein>
<evidence type="ECO:0000256" key="8">
    <source>
        <dbReference type="ARBA" id="ARBA00023027"/>
    </source>
</evidence>
<reference evidence="10" key="1">
    <citation type="submission" date="2016-10" db="EMBL/GenBank/DDBJ databases">
        <authorList>
            <person name="Varghese N."/>
            <person name="Submissions S."/>
        </authorList>
    </citation>
    <scope>NUCLEOTIDE SEQUENCE [LARGE SCALE GENOMIC DNA]</scope>
    <source>
        <strain evidence="10">LMG 25555</strain>
    </source>
</reference>
<keyword evidence="7" id="KW-0411">Iron-sulfur</keyword>
<dbReference type="InterPro" id="IPR001663">
    <property type="entry name" value="Rng_hydr_dOase-A"/>
</dbReference>
<dbReference type="InterPro" id="IPR036922">
    <property type="entry name" value="Rieske_2Fe-2S_sf"/>
</dbReference>
<keyword evidence="4" id="KW-0058">Aromatic hydrocarbons catabolism</keyword>
<keyword evidence="10" id="KW-0223">Dioxygenase</keyword>
<evidence type="ECO:0000256" key="4">
    <source>
        <dbReference type="ARBA" id="ARBA00022797"/>
    </source>
</evidence>
<dbReference type="GO" id="GO:0051537">
    <property type="term" value="F:2 iron, 2 sulfur cluster binding"/>
    <property type="evidence" value="ECO:0007669"/>
    <property type="project" value="UniProtKB-KW"/>
</dbReference>
<gene>
    <name evidence="10" type="ORF">SAMN04489800_2452</name>
</gene>
<dbReference type="Pfam" id="PF00848">
    <property type="entry name" value="Ring_hydroxyl_A"/>
    <property type="match status" value="1"/>
</dbReference>
<dbReference type="PROSITE" id="PS51296">
    <property type="entry name" value="RIESKE"/>
    <property type="match status" value="1"/>
</dbReference>
<dbReference type="AlphaFoldDB" id="A0A1H5M725"/>
<dbReference type="GO" id="GO:0005506">
    <property type="term" value="F:iron ion binding"/>
    <property type="evidence" value="ECO:0007669"/>
    <property type="project" value="InterPro"/>
</dbReference>
<evidence type="ECO:0000313" key="10">
    <source>
        <dbReference type="EMBL" id="SEE85279.1"/>
    </source>
</evidence>
<dbReference type="Proteomes" id="UP000183613">
    <property type="component" value="Unassembled WGS sequence"/>
</dbReference>
<keyword evidence="3" id="KW-0479">Metal-binding</keyword>
<comment type="cofactor">
    <cofactor evidence="1">
        <name>Fe cation</name>
        <dbReference type="ChEBI" id="CHEBI:24875"/>
    </cofactor>
</comment>
<dbReference type="GO" id="GO:0051213">
    <property type="term" value="F:dioxygenase activity"/>
    <property type="evidence" value="ECO:0007669"/>
    <property type="project" value="UniProtKB-KW"/>
</dbReference>
<evidence type="ECO:0000313" key="11">
    <source>
        <dbReference type="Proteomes" id="UP000183613"/>
    </source>
</evidence>
<dbReference type="InterPro" id="IPR017941">
    <property type="entry name" value="Rieske_2Fe-2S"/>
</dbReference>
<keyword evidence="2" id="KW-0001">2Fe-2S</keyword>
<dbReference type="PROSITE" id="PS00570">
    <property type="entry name" value="RING_HYDROXYL_ALPHA"/>
    <property type="match status" value="1"/>
</dbReference>
<dbReference type="CDD" id="cd00680">
    <property type="entry name" value="RHO_alpha_C"/>
    <property type="match status" value="1"/>
</dbReference>
<dbReference type="SUPFAM" id="SSF55961">
    <property type="entry name" value="Bet v1-like"/>
    <property type="match status" value="1"/>
</dbReference>
<dbReference type="RefSeq" id="WP_074836769.1">
    <property type="nucleotide sequence ID" value="NZ_FNUD01000002.1"/>
</dbReference>
<keyword evidence="5" id="KW-0560">Oxidoreductase</keyword>
<dbReference type="Gene3D" id="3.90.380.10">
    <property type="entry name" value="Naphthalene 1,2-dioxygenase Alpha Subunit, Chain A, domain 1"/>
    <property type="match status" value="1"/>
</dbReference>
<evidence type="ECO:0000256" key="3">
    <source>
        <dbReference type="ARBA" id="ARBA00022723"/>
    </source>
</evidence>
<accession>A0A1H5M725</accession>
<evidence type="ECO:0000256" key="7">
    <source>
        <dbReference type="ARBA" id="ARBA00023014"/>
    </source>
</evidence>
<dbReference type="PANTHER" id="PTHR43756:SF5">
    <property type="entry name" value="CHOLINE MONOOXYGENASE, CHLOROPLASTIC"/>
    <property type="match status" value="1"/>
</dbReference>
<keyword evidence="8" id="KW-0520">NAD</keyword>
<dbReference type="OrthoDB" id="9769355at2"/>
<proteinExistence type="predicted"/>
<keyword evidence="11" id="KW-1185">Reference proteome</keyword>
<evidence type="ECO:0000259" key="9">
    <source>
        <dbReference type="PROSITE" id="PS51296"/>
    </source>
</evidence>
<dbReference type="InterPro" id="IPR015879">
    <property type="entry name" value="Ring_hydroxy_dOase_asu_C_dom"/>
</dbReference>
<keyword evidence="6" id="KW-0408">Iron</keyword>
<dbReference type="PANTHER" id="PTHR43756">
    <property type="entry name" value="CHOLINE MONOOXYGENASE, CHLOROPLASTIC"/>
    <property type="match status" value="1"/>
</dbReference>
<dbReference type="Pfam" id="PF00355">
    <property type="entry name" value="Rieske"/>
    <property type="match status" value="1"/>
</dbReference>
<organism evidence="10 11">
    <name type="scientific">Pseudomonas deceptionensis</name>
    <dbReference type="NCBI Taxonomy" id="882211"/>
    <lineage>
        <taxon>Bacteria</taxon>
        <taxon>Pseudomonadati</taxon>
        <taxon>Pseudomonadota</taxon>
        <taxon>Gammaproteobacteria</taxon>
        <taxon>Pseudomonadales</taxon>
        <taxon>Pseudomonadaceae</taxon>
        <taxon>Pseudomonas</taxon>
    </lineage>
</organism>
<feature type="domain" description="Rieske" evidence="9">
    <location>
        <begin position="18"/>
        <end position="122"/>
    </location>
</feature>
<evidence type="ECO:0000256" key="5">
    <source>
        <dbReference type="ARBA" id="ARBA00023002"/>
    </source>
</evidence>
<dbReference type="CDD" id="cd03469">
    <property type="entry name" value="Rieske_RO_Alpha_N"/>
    <property type="match status" value="1"/>
</dbReference>
<name>A0A1H5M725_PSEDM</name>
<dbReference type="Gene3D" id="2.102.10.10">
    <property type="entry name" value="Rieske [2Fe-2S] iron-sulphur domain"/>
    <property type="match status" value="1"/>
</dbReference>
<comment type="caution">
    <text evidence="10">The sequence shown here is derived from an EMBL/GenBank/DDBJ whole genome shotgun (WGS) entry which is preliminary data.</text>
</comment>
<dbReference type="InterPro" id="IPR015881">
    <property type="entry name" value="ARHD_Rieske_2Fe_2S"/>
</dbReference>
<dbReference type="EMBL" id="FNUD01000002">
    <property type="protein sequence ID" value="SEE85279.1"/>
    <property type="molecule type" value="Genomic_DNA"/>
</dbReference>
<evidence type="ECO:0000256" key="6">
    <source>
        <dbReference type="ARBA" id="ARBA00023004"/>
    </source>
</evidence>
<sequence>MGALDSVKISDDLIRSYWHPIGHKSELANDRDYVRFEIKDFEVVIINDKGSFVAFDNLCPHRGARFFTDDFGNSIVKCLYHGWSYSRGKVNVAGIKTFQGCGIEHAALKEFHLEAYGDFLFFAIDPKTSLSEQLGPEISSVLQKVGGDIDSCADFNRYPFQCDWTIALENALEPYHIPLIHSDTLATLQLGIGVNEFFGENSIWYSPVENEKVEKRLKSLNRFYATTDPYPGYMSIFLFPFSMISSTFGYSYSVQNFFPSTSIDSTFFTSRLYPAKNSDPRYKEMTSGFVQSSADINRKIFEEDHQICRRIPSKSWSTSAPKFTSTLEQKLLHFRASCEKWNK</sequence>